<accession>A0A4Q8K2G9</accession>
<name>A0A4Q8K2G9_9ARAC</name>
<evidence type="ECO:0000313" key="2">
    <source>
        <dbReference type="EMBL" id="SNX33715.1"/>
    </source>
</evidence>
<sequence>MRRSMITTVIFCVFITDILASGLNENGKLDFEEGKEECIGHLDSCLTASCCPGHECKCDRMDCLCKKRIISDKIFSNNKNIYEE</sequence>
<feature type="chain" id="PRO_5020874485" evidence="1">
    <location>
        <begin position="21"/>
        <end position="84"/>
    </location>
</feature>
<organism evidence="2">
    <name type="scientific">Heteropoda jugulans</name>
    <dbReference type="NCBI Taxonomy" id="1358901"/>
    <lineage>
        <taxon>Eukaryota</taxon>
        <taxon>Metazoa</taxon>
        <taxon>Ecdysozoa</taxon>
        <taxon>Arthropoda</taxon>
        <taxon>Chelicerata</taxon>
        <taxon>Arachnida</taxon>
        <taxon>Araneae</taxon>
        <taxon>Araneomorphae</taxon>
        <taxon>Entelegynae</taxon>
        <taxon>Dionycha</taxon>
        <taxon>Sparassidae</taxon>
        <taxon>Heteropoda</taxon>
    </lineage>
</organism>
<protein>
    <submittedName>
        <fullName evidence="2">U32-Sparatoxin-Hju1a_1</fullName>
    </submittedName>
</protein>
<evidence type="ECO:0000256" key="1">
    <source>
        <dbReference type="SAM" id="SignalP"/>
    </source>
</evidence>
<reference evidence="2" key="1">
    <citation type="submission" date="2017-05" db="EMBL/GenBank/DDBJ databases">
        <authorList>
            <person name="QRISCLOUD D."/>
        </authorList>
    </citation>
    <scope>NUCLEOTIDE SEQUENCE</scope>
</reference>
<dbReference type="AlphaFoldDB" id="A0A4Q8K2G9"/>
<proteinExistence type="predicted"/>
<reference evidence="2" key="2">
    <citation type="submission" date="2019-05" db="EMBL/GenBank/DDBJ databases">
        <title>Unravelling the molecular evolution of spider venoms.</title>
        <authorList>
            <person name="Pineda S."/>
        </authorList>
    </citation>
    <scope>NUCLEOTIDE SEQUENCE</scope>
</reference>
<feature type="signal peptide" evidence="1">
    <location>
        <begin position="1"/>
        <end position="20"/>
    </location>
</feature>
<keyword evidence="1" id="KW-0732">Signal</keyword>
<dbReference type="EMBL" id="HAHI01000105">
    <property type="protein sequence ID" value="SNX33715.1"/>
    <property type="molecule type" value="Transcribed_RNA"/>
</dbReference>